<organism evidence="1 2">
    <name type="scientific">Aegilops tauschii subsp. strangulata</name>
    <name type="common">Goatgrass</name>
    <dbReference type="NCBI Taxonomy" id="200361"/>
    <lineage>
        <taxon>Eukaryota</taxon>
        <taxon>Viridiplantae</taxon>
        <taxon>Streptophyta</taxon>
        <taxon>Embryophyta</taxon>
        <taxon>Tracheophyta</taxon>
        <taxon>Spermatophyta</taxon>
        <taxon>Magnoliopsida</taxon>
        <taxon>Liliopsida</taxon>
        <taxon>Poales</taxon>
        <taxon>Poaceae</taxon>
        <taxon>BOP clade</taxon>
        <taxon>Pooideae</taxon>
        <taxon>Triticodae</taxon>
        <taxon>Triticeae</taxon>
        <taxon>Triticinae</taxon>
        <taxon>Aegilops</taxon>
    </lineage>
</organism>
<reference evidence="2" key="1">
    <citation type="journal article" date="2014" name="Science">
        <title>Ancient hybridizations among the ancestral genomes of bread wheat.</title>
        <authorList>
            <consortium name="International Wheat Genome Sequencing Consortium,"/>
            <person name="Marcussen T."/>
            <person name="Sandve S.R."/>
            <person name="Heier L."/>
            <person name="Spannagl M."/>
            <person name="Pfeifer M."/>
            <person name="Jakobsen K.S."/>
            <person name="Wulff B.B."/>
            <person name="Steuernagel B."/>
            <person name="Mayer K.F."/>
            <person name="Olsen O.A."/>
        </authorList>
    </citation>
    <scope>NUCLEOTIDE SEQUENCE [LARGE SCALE GENOMIC DNA]</scope>
    <source>
        <strain evidence="2">cv. AL8/78</strain>
    </source>
</reference>
<protein>
    <submittedName>
        <fullName evidence="1">Uncharacterized protein</fullName>
    </submittedName>
</protein>
<keyword evidence="2" id="KW-1185">Reference proteome</keyword>
<dbReference type="Proteomes" id="UP000015105">
    <property type="component" value="Chromosome 1D"/>
</dbReference>
<reference evidence="2" key="2">
    <citation type="journal article" date="2017" name="Nat. Plants">
        <title>The Aegilops tauschii genome reveals multiple impacts of transposons.</title>
        <authorList>
            <person name="Zhao G."/>
            <person name="Zou C."/>
            <person name="Li K."/>
            <person name="Wang K."/>
            <person name="Li T."/>
            <person name="Gao L."/>
            <person name="Zhang X."/>
            <person name="Wang H."/>
            <person name="Yang Z."/>
            <person name="Liu X."/>
            <person name="Jiang W."/>
            <person name="Mao L."/>
            <person name="Kong X."/>
            <person name="Jiao Y."/>
            <person name="Jia J."/>
        </authorList>
    </citation>
    <scope>NUCLEOTIDE SEQUENCE [LARGE SCALE GENOMIC DNA]</scope>
    <source>
        <strain evidence="2">cv. AL8/78</strain>
    </source>
</reference>
<reference evidence="1" key="3">
    <citation type="journal article" date="2017" name="Nature">
        <title>Genome sequence of the progenitor of the wheat D genome Aegilops tauschii.</title>
        <authorList>
            <person name="Luo M.C."/>
            <person name="Gu Y.Q."/>
            <person name="Puiu D."/>
            <person name="Wang H."/>
            <person name="Twardziok S.O."/>
            <person name="Deal K.R."/>
            <person name="Huo N."/>
            <person name="Zhu T."/>
            <person name="Wang L."/>
            <person name="Wang Y."/>
            <person name="McGuire P.E."/>
            <person name="Liu S."/>
            <person name="Long H."/>
            <person name="Ramasamy R.K."/>
            <person name="Rodriguez J.C."/>
            <person name="Van S.L."/>
            <person name="Yuan L."/>
            <person name="Wang Z."/>
            <person name="Xia Z."/>
            <person name="Xiao L."/>
            <person name="Anderson O.D."/>
            <person name="Ouyang S."/>
            <person name="Liang Y."/>
            <person name="Zimin A.V."/>
            <person name="Pertea G."/>
            <person name="Qi P."/>
            <person name="Bennetzen J.L."/>
            <person name="Dai X."/>
            <person name="Dawson M.W."/>
            <person name="Muller H.G."/>
            <person name="Kugler K."/>
            <person name="Rivarola-Duarte L."/>
            <person name="Spannagl M."/>
            <person name="Mayer K.F.X."/>
            <person name="Lu F.H."/>
            <person name="Bevan M.W."/>
            <person name="Leroy P."/>
            <person name="Li P."/>
            <person name="You F.M."/>
            <person name="Sun Q."/>
            <person name="Liu Z."/>
            <person name="Lyons E."/>
            <person name="Wicker T."/>
            <person name="Salzberg S.L."/>
            <person name="Devos K.M."/>
            <person name="Dvorak J."/>
        </authorList>
    </citation>
    <scope>NUCLEOTIDE SEQUENCE [LARGE SCALE GENOMIC DNA]</scope>
    <source>
        <strain evidence="1">cv. AL8/78</strain>
    </source>
</reference>
<reference evidence="1" key="4">
    <citation type="submission" date="2019-03" db="UniProtKB">
        <authorList>
            <consortium name="EnsemblPlants"/>
        </authorList>
    </citation>
    <scope>IDENTIFICATION</scope>
</reference>
<dbReference type="Gramene" id="AET1Gv20621000.4">
    <property type="protein sequence ID" value="AET1Gv20621000.4"/>
    <property type="gene ID" value="AET1Gv20621000"/>
</dbReference>
<proteinExistence type="predicted"/>
<name>A0A452Z3I6_AEGTS</name>
<accession>A0A452Z3I6</accession>
<evidence type="ECO:0000313" key="2">
    <source>
        <dbReference type="Proteomes" id="UP000015105"/>
    </source>
</evidence>
<evidence type="ECO:0000313" key="1">
    <source>
        <dbReference type="EnsemblPlants" id="AET1Gv20621000.4"/>
    </source>
</evidence>
<dbReference type="AlphaFoldDB" id="A0A452Z3I6"/>
<sequence length="40" mass="4628">MKRTHRGSIVLNRVKHKQPVGRFICTSVPTSVEHFFPSCF</sequence>
<dbReference type="EnsemblPlants" id="AET1Gv20621000.4">
    <property type="protein sequence ID" value="AET1Gv20621000.4"/>
    <property type="gene ID" value="AET1Gv20621000"/>
</dbReference>
<reference evidence="1" key="5">
    <citation type="journal article" date="2021" name="G3 (Bethesda)">
        <title>Aegilops tauschii genome assembly Aet v5.0 features greater sequence contiguity and improved annotation.</title>
        <authorList>
            <person name="Wang L."/>
            <person name="Zhu T."/>
            <person name="Rodriguez J.C."/>
            <person name="Deal K.R."/>
            <person name="Dubcovsky J."/>
            <person name="McGuire P.E."/>
            <person name="Lux T."/>
            <person name="Spannagl M."/>
            <person name="Mayer K.F.X."/>
            <person name="Baldrich P."/>
            <person name="Meyers B.C."/>
            <person name="Huo N."/>
            <person name="Gu Y.Q."/>
            <person name="Zhou H."/>
            <person name="Devos K.M."/>
            <person name="Bennetzen J.L."/>
            <person name="Unver T."/>
            <person name="Budak H."/>
            <person name="Gulick P.J."/>
            <person name="Galiba G."/>
            <person name="Kalapos B."/>
            <person name="Nelson D.R."/>
            <person name="Li P."/>
            <person name="You F.M."/>
            <person name="Luo M.C."/>
            <person name="Dvorak J."/>
        </authorList>
    </citation>
    <scope>NUCLEOTIDE SEQUENCE [LARGE SCALE GENOMIC DNA]</scope>
    <source>
        <strain evidence="1">cv. AL8/78</strain>
    </source>
</reference>